<reference evidence="2" key="1">
    <citation type="submission" date="2017-09" db="EMBL/GenBank/DDBJ databases">
        <title>Depth-based differentiation of microbial function through sediment-hosted aquifers and enrichment of novel symbionts in the deep terrestrial subsurface.</title>
        <authorList>
            <person name="Probst A.J."/>
            <person name="Ladd B."/>
            <person name="Jarett J.K."/>
            <person name="Geller-Mcgrath D.E."/>
            <person name="Sieber C.M.K."/>
            <person name="Emerson J.B."/>
            <person name="Anantharaman K."/>
            <person name="Thomas B.C."/>
            <person name="Malmstrom R."/>
            <person name="Stieglmeier M."/>
            <person name="Klingl A."/>
            <person name="Woyke T."/>
            <person name="Ryan C.M."/>
            <person name="Banfield J.F."/>
        </authorList>
    </citation>
    <scope>NUCLEOTIDE SEQUENCE [LARGE SCALE GENOMIC DNA]</scope>
</reference>
<gene>
    <name evidence="1" type="ORF">CO179_04545</name>
</gene>
<evidence type="ECO:0000313" key="1">
    <source>
        <dbReference type="EMBL" id="PJA39776.1"/>
    </source>
</evidence>
<evidence type="ECO:0000313" key="2">
    <source>
        <dbReference type="Proteomes" id="UP000231195"/>
    </source>
</evidence>
<dbReference type="Proteomes" id="UP000231195">
    <property type="component" value="Unassembled WGS sequence"/>
</dbReference>
<protein>
    <submittedName>
        <fullName evidence="1">Uncharacterized protein</fullName>
    </submittedName>
</protein>
<proteinExistence type="predicted"/>
<dbReference type="EMBL" id="PFWZ01000152">
    <property type="protein sequence ID" value="PJA39776.1"/>
    <property type="molecule type" value="Genomic_DNA"/>
</dbReference>
<sequence>MIGEIDSTKLSYEGDITIDAQGPGPTTVAVTNSSTGTANLSVQGDVTVVGGKITLASGETIDAETADVVTITSDGNVAFLLGDVAGNKKVYVYDSTGTNDVFSVDSDGNISADGDATIAGSFVAAASTLASLTVSGTATISGLATGTTNTVVTHDNGLLQTRTIDSKVWNGALVDYAASTSGYLPMYSNNLGTLTNSSIFETGGNVGIGTTSPRTSLEINGNVTFSGTTNQRYIQFNRWTEPAEVPEQGLWISEQVTPLTRKSVIRSCGGVSESICLATGRSASTEGQGKLYLTANEYYFYNKSNISTGLSIANSGCDTPNLVTLDGSPNLSSVQTGDVFTDEAGSSFPITSVDDVNDIIGISGTCSTNGENDALATRTTEKMRINSAGNVGIGTTSPEALFHVRSSDAYPFIRLTGTGANSQPGIEIDRADARRSMGLFLVDNATAGNPHWFTGVPYNGGSNISGYSIGYGIDGWEVGGSKLYISTTGNVGIGTTAPGAQLQVAGDTLLDEQIALGGTSIDNQIYSNLNVSIAPSSYVIGYEGRINSSTNQPIYGGQFRGYGLANSGTTSQIRGVTGEAWNSGTGTITSAYGGKFTAGTTTPGTASPITNAYAIQNQTVNLGSSTIGTAVGVDTTLWNYGTGAITTGSVFKGIVTNTNASGTLSTVYGLNLSGWSNSGTVSNSYGIYLDNSIDIGSNRYALYSGSASNSYFAGNVGIGTTNPQSAVHILRTNEAIRLDGGSSGGTYMKFVRDSDSSSKLIGHAVSILSSGSVNSNGLVIRGDAGIQLVNSNSGTNGISIVSGNVGIGTTAPGAYKVGSCTDNLRKT</sequence>
<accession>A0A2M7X0S7</accession>
<comment type="caution">
    <text evidence="1">The sequence shown here is derived from an EMBL/GenBank/DDBJ whole genome shotgun (WGS) entry which is preliminary data.</text>
</comment>
<dbReference type="AlphaFoldDB" id="A0A2M7X0S7"/>
<name>A0A2M7X0S7_UNCKA</name>
<organism evidence="1 2">
    <name type="scientific">candidate division WWE3 bacterium CG_4_9_14_3_um_filter_39_7</name>
    <dbReference type="NCBI Taxonomy" id="1975080"/>
    <lineage>
        <taxon>Bacteria</taxon>
        <taxon>Katanobacteria</taxon>
    </lineage>
</organism>